<proteinExistence type="predicted"/>
<organism evidence="1 2">
    <name type="scientific">Roseivirga seohaensis subsp. aquiponti</name>
    <dbReference type="NCBI Taxonomy" id="1566026"/>
    <lineage>
        <taxon>Bacteria</taxon>
        <taxon>Pseudomonadati</taxon>
        <taxon>Bacteroidota</taxon>
        <taxon>Cytophagia</taxon>
        <taxon>Cytophagales</taxon>
        <taxon>Roseivirgaceae</taxon>
        <taxon>Roseivirga</taxon>
    </lineage>
</organism>
<sequence length="280" mass="32413">MESLMAKTSISILLKLRLTLFILIICQLTSFAQDWKRLESIKLNNPAHQISIDRQGNIYVSSLNGAIDKYDSNGELQAHYSPTKKSTPRIIEAWQGLRVFAFYKDFQEYSFFNRFLGESERYTFGNQQVTSNLSLSTIATDNNIWALDGQQLSLKKIDINSNEAISETNLNLILKNNTHDFTYIREYQNLVFISDSKNGILVFDNIGNYLETLPLFNISFFSFKDSSLISIQNGKVIYFDIYTKQKKEVSLPDPSYTFVLMENKRVFLFKKETLDIFELN</sequence>
<dbReference type="PATRIC" id="fig|1566026.4.peg.3060"/>
<dbReference type="InterPro" id="IPR011042">
    <property type="entry name" value="6-blade_b-propeller_TolB-like"/>
</dbReference>
<comment type="caution">
    <text evidence="1">The sequence shown here is derived from an EMBL/GenBank/DDBJ whole genome shotgun (WGS) entry which is preliminary data.</text>
</comment>
<evidence type="ECO:0000313" key="1">
    <source>
        <dbReference type="EMBL" id="KOF03468.1"/>
    </source>
</evidence>
<dbReference type="EMBL" id="JSVA01000007">
    <property type="protein sequence ID" value="KOF03468.1"/>
    <property type="molecule type" value="Genomic_DNA"/>
</dbReference>
<dbReference type="Proteomes" id="UP000036908">
    <property type="component" value="Unassembled WGS sequence"/>
</dbReference>
<gene>
    <name evidence="1" type="ORF">OB69_06165</name>
</gene>
<keyword evidence="2" id="KW-1185">Reference proteome</keyword>
<evidence type="ECO:0000313" key="2">
    <source>
        <dbReference type="Proteomes" id="UP000036908"/>
    </source>
</evidence>
<dbReference type="SUPFAM" id="SSF75011">
    <property type="entry name" value="3-carboxy-cis,cis-mucoante lactonizing enzyme"/>
    <property type="match status" value="1"/>
</dbReference>
<protein>
    <submittedName>
        <fullName evidence="1">Uncharacterized protein</fullName>
    </submittedName>
</protein>
<dbReference type="Gene3D" id="2.120.10.30">
    <property type="entry name" value="TolB, C-terminal domain"/>
    <property type="match status" value="1"/>
</dbReference>
<dbReference type="AlphaFoldDB" id="A0A0L8ALT5"/>
<name>A0A0L8ALT5_9BACT</name>
<reference evidence="2" key="1">
    <citation type="submission" date="2014-11" db="EMBL/GenBank/DDBJ databases">
        <title>Genome sequencing of Roseivirga sp. D-25.</title>
        <authorList>
            <person name="Selvaratnam C."/>
            <person name="Thevarajoo S."/>
            <person name="Goh K.M."/>
            <person name="Eee R."/>
            <person name="Chan K.-G."/>
            <person name="Chong C.S."/>
        </authorList>
    </citation>
    <scope>NUCLEOTIDE SEQUENCE [LARGE SCALE GENOMIC DNA]</scope>
    <source>
        <strain evidence="2">D-25</strain>
    </source>
</reference>
<accession>A0A0L8ALT5</accession>